<keyword evidence="2" id="KW-0732">Signal</keyword>
<name>A0ABS4BNU5_9FLAO</name>
<dbReference type="InterPro" id="IPR058207">
    <property type="entry name" value="PID_CTERM"/>
</dbReference>
<reference evidence="3 4" key="1">
    <citation type="submission" date="2021-04" db="EMBL/GenBank/DDBJ databases">
        <title>Mariniflexile gromovii gen. nov., sp. nov., a gliding bacterium isolated from the sea urchin Strongylocentrotus intermedius.</title>
        <authorList>
            <person name="Ko S."/>
            <person name="Le V."/>
            <person name="Ahn C.-Y."/>
            <person name="Oh H.-M."/>
        </authorList>
    </citation>
    <scope>NUCLEOTIDE SEQUENCE [LARGE SCALE GENOMIC DNA]</scope>
    <source>
        <strain evidence="3 4">KCTC 12570</strain>
    </source>
</reference>
<accession>A0ABS4BNU5</accession>
<evidence type="ECO:0000313" key="4">
    <source>
        <dbReference type="Proteomes" id="UP000670776"/>
    </source>
</evidence>
<dbReference type="Proteomes" id="UP000670776">
    <property type="component" value="Unassembled WGS sequence"/>
</dbReference>
<dbReference type="EMBL" id="JAGJCB010000001">
    <property type="protein sequence ID" value="MBP0902267.1"/>
    <property type="molecule type" value="Genomic_DNA"/>
</dbReference>
<feature type="transmembrane region" description="Helical" evidence="1">
    <location>
        <begin position="61"/>
        <end position="79"/>
    </location>
</feature>
<keyword evidence="4" id="KW-1185">Reference proteome</keyword>
<keyword evidence="1" id="KW-0812">Transmembrane</keyword>
<evidence type="ECO:0000256" key="2">
    <source>
        <dbReference type="SAM" id="SignalP"/>
    </source>
</evidence>
<feature type="chain" id="PRO_5046582494" description="MYXO-CTERM domain-containing protein" evidence="2">
    <location>
        <begin position="30"/>
        <end position="90"/>
    </location>
</feature>
<evidence type="ECO:0000313" key="3">
    <source>
        <dbReference type="EMBL" id="MBP0902267.1"/>
    </source>
</evidence>
<gene>
    <name evidence="3" type="ORF">J8H85_00380</name>
</gene>
<organism evidence="3 4">
    <name type="scientific">Mariniflexile gromovii</name>
    <dbReference type="NCBI Taxonomy" id="362523"/>
    <lineage>
        <taxon>Bacteria</taxon>
        <taxon>Pseudomonadati</taxon>
        <taxon>Bacteroidota</taxon>
        <taxon>Flavobacteriia</taxon>
        <taxon>Flavobacteriales</taxon>
        <taxon>Flavobacteriaceae</taxon>
        <taxon>Mariniflexile</taxon>
    </lineage>
</organism>
<dbReference type="RefSeq" id="WP_209651555.1">
    <property type="nucleotide sequence ID" value="NZ_JAGJCB010000001.1"/>
</dbReference>
<keyword evidence="1" id="KW-1133">Transmembrane helix</keyword>
<protein>
    <recommendedName>
        <fullName evidence="5">MYXO-CTERM domain-containing protein</fullName>
    </recommendedName>
</protein>
<evidence type="ECO:0000256" key="1">
    <source>
        <dbReference type="SAM" id="Phobius"/>
    </source>
</evidence>
<proteinExistence type="predicted"/>
<feature type="signal peptide" evidence="2">
    <location>
        <begin position="1"/>
        <end position="29"/>
    </location>
</feature>
<keyword evidence="1" id="KW-0472">Membrane</keyword>
<dbReference type="NCBIfam" id="NF046080">
    <property type="entry name" value="PID_CTERM"/>
    <property type="match status" value="1"/>
</dbReference>
<sequence length="90" mass="9689">MKKKNYKLIKTIRISIVVLALTFSSNIHAAQPSLFGGWLSWLFGGHTHTQGCGHNSSTDSVPLDGGLGILLAGAAIFGVKKLRENKNEKV</sequence>
<evidence type="ECO:0008006" key="5">
    <source>
        <dbReference type="Google" id="ProtNLM"/>
    </source>
</evidence>
<comment type="caution">
    <text evidence="3">The sequence shown here is derived from an EMBL/GenBank/DDBJ whole genome shotgun (WGS) entry which is preliminary data.</text>
</comment>